<dbReference type="PRINTS" id="PR02086">
    <property type="entry name" value="PUTNUCHARBI1"/>
</dbReference>
<feature type="domain" description="DDE Tnp4" evidence="13">
    <location>
        <begin position="158"/>
        <end position="308"/>
    </location>
</feature>
<dbReference type="GO" id="GO:0004518">
    <property type="term" value="F:nuclease activity"/>
    <property type="evidence" value="ECO:0007669"/>
    <property type="project" value="UniProtKB-KW"/>
</dbReference>
<evidence type="ECO:0000256" key="8">
    <source>
        <dbReference type="ARBA" id="ARBA00022723"/>
    </source>
</evidence>
<dbReference type="PANTHER" id="PTHR22930">
    <property type="match status" value="1"/>
</dbReference>
<dbReference type="GO" id="GO:0016787">
    <property type="term" value="F:hydrolase activity"/>
    <property type="evidence" value="ECO:0007669"/>
    <property type="project" value="UniProtKB-KW"/>
</dbReference>
<accession>A0A653DBU6</accession>
<keyword evidence="7" id="KW-0540">Nuclease</keyword>
<dbReference type="InterPro" id="IPR027806">
    <property type="entry name" value="HARBI1_dom"/>
</dbReference>
<evidence type="ECO:0000256" key="1">
    <source>
        <dbReference type="ARBA" id="ARBA00001968"/>
    </source>
</evidence>
<evidence type="ECO:0000259" key="13">
    <source>
        <dbReference type="Pfam" id="PF13359"/>
    </source>
</evidence>
<keyword evidence="8" id="KW-0479">Metal-binding</keyword>
<evidence type="ECO:0000256" key="4">
    <source>
        <dbReference type="ARBA" id="ARBA00006958"/>
    </source>
</evidence>
<evidence type="ECO:0000256" key="11">
    <source>
        <dbReference type="ARBA" id="ARBA00030126"/>
    </source>
</evidence>
<comment type="function">
    <text evidence="12">Transposase-derived protein that may have nuclease activity. Does not have transposase activity.</text>
</comment>
<evidence type="ECO:0000313" key="14">
    <source>
        <dbReference type="EMBL" id="VEN57654.1"/>
    </source>
</evidence>
<evidence type="ECO:0000256" key="9">
    <source>
        <dbReference type="ARBA" id="ARBA00022801"/>
    </source>
</evidence>
<evidence type="ECO:0000256" key="2">
    <source>
        <dbReference type="ARBA" id="ARBA00004123"/>
    </source>
</evidence>
<evidence type="ECO:0000256" key="3">
    <source>
        <dbReference type="ARBA" id="ARBA00004496"/>
    </source>
</evidence>
<dbReference type="OrthoDB" id="6745066at2759"/>
<dbReference type="InterPro" id="IPR026103">
    <property type="entry name" value="HARBI1_animal"/>
</dbReference>
<dbReference type="Pfam" id="PF13359">
    <property type="entry name" value="DDE_Tnp_4"/>
    <property type="match status" value="1"/>
</dbReference>
<comment type="subcellular location">
    <subcellularLocation>
        <location evidence="3">Cytoplasm</location>
    </subcellularLocation>
    <subcellularLocation>
        <location evidence="2">Nucleus</location>
    </subcellularLocation>
</comment>
<reference evidence="14 15" key="1">
    <citation type="submission" date="2019-01" db="EMBL/GenBank/DDBJ databases">
        <authorList>
            <person name="Sayadi A."/>
        </authorList>
    </citation>
    <scope>NUCLEOTIDE SEQUENCE [LARGE SCALE GENOMIC DNA]</scope>
</reference>
<dbReference type="GO" id="GO:0005737">
    <property type="term" value="C:cytoplasm"/>
    <property type="evidence" value="ECO:0007669"/>
    <property type="project" value="UniProtKB-SubCell"/>
</dbReference>
<keyword evidence="6" id="KW-0963">Cytoplasm</keyword>
<organism evidence="14 15">
    <name type="scientific">Callosobruchus maculatus</name>
    <name type="common">Southern cowpea weevil</name>
    <name type="synonym">Pulse bruchid</name>
    <dbReference type="NCBI Taxonomy" id="64391"/>
    <lineage>
        <taxon>Eukaryota</taxon>
        <taxon>Metazoa</taxon>
        <taxon>Ecdysozoa</taxon>
        <taxon>Arthropoda</taxon>
        <taxon>Hexapoda</taxon>
        <taxon>Insecta</taxon>
        <taxon>Pterygota</taxon>
        <taxon>Neoptera</taxon>
        <taxon>Endopterygota</taxon>
        <taxon>Coleoptera</taxon>
        <taxon>Polyphaga</taxon>
        <taxon>Cucujiformia</taxon>
        <taxon>Chrysomeloidea</taxon>
        <taxon>Chrysomelidae</taxon>
        <taxon>Bruchinae</taxon>
        <taxon>Bruchini</taxon>
        <taxon>Callosobruchus</taxon>
    </lineage>
</organism>
<keyword evidence="15" id="KW-1185">Reference proteome</keyword>
<keyword evidence="9" id="KW-0378">Hydrolase</keyword>
<comment type="similarity">
    <text evidence="4">Belongs to the HARBI1 family.</text>
</comment>
<evidence type="ECO:0000256" key="6">
    <source>
        <dbReference type="ARBA" id="ARBA00022490"/>
    </source>
</evidence>
<dbReference type="InterPro" id="IPR045249">
    <property type="entry name" value="HARBI1-like"/>
</dbReference>
<comment type="cofactor">
    <cofactor evidence="1">
        <name>a divalent metal cation</name>
        <dbReference type="ChEBI" id="CHEBI:60240"/>
    </cofactor>
</comment>
<evidence type="ECO:0000256" key="12">
    <source>
        <dbReference type="ARBA" id="ARBA00045850"/>
    </source>
</evidence>
<dbReference type="GO" id="GO:0005634">
    <property type="term" value="C:nucleus"/>
    <property type="evidence" value="ECO:0007669"/>
    <property type="project" value="UniProtKB-SubCell"/>
</dbReference>
<keyword evidence="10" id="KW-0539">Nucleus</keyword>
<evidence type="ECO:0000256" key="10">
    <source>
        <dbReference type="ARBA" id="ARBA00023242"/>
    </source>
</evidence>
<dbReference type="EMBL" id="CAACVG010011242">
    <property type="protein sequence ID" value="VEN57654.1"/>
    <property type="molecule type" value="Genomic_DNA"/>
</dbReference>
<dbReference type="Proteomes" id="UP000410492">
    <property type="component" value="Unassembled WGS sequence"/>
</dbReference>
<sequence length="363" mass="41688">MADLRGVLTDDEDILEVIDIVSHRRAQKKYQVRTNHFEKWNDEEFRQRFRLSKQAVNFVLEKITEEISHPTQRNQAISAEIMLLVTLRYLATGSFLQVVADFVGIHKSSACRIVYKVCRAIAGLHPTFIKMPVTDDEAQMISTRFYTIARFPRCIGAIDCTHIKISSPGGNQPEIFRNRKNFFSFNVQAICDADLKLQNIVCRWPGSSHDSFIFNNSNIRAKFERGEYRNYILIGDSGYGIRPFLITPLANPITAAENLFNESQIRTRNPIERCFGVWKRRFPILALGIRLKVEKVEAVVIATGVLHNIACMFNEEIPVVNPQEEAAIQFVNEVDDEIVRDSGLVVNNSVRYQLINDYFNRLQ</sequence>
<evidence type="ECO:0000256" key="7">
    <source>
        <dbReference type="ARBA" id="ARBA00022722"/>
    </source>
</evidence>
<dbReference type="PANTHER" id="PTHR22930:SF289">
    <property type="entry name" value="DDE TNP4 DOMAIN-CONTAINING PROTEIN-RELATED"/>
    <property type="match status" value="1"/>
</dbReference>
<gene>
    <name evidence="14" type="ORF">CALMAC_LOCUS16235</name>
</gene>
<name>A0A653DBU6_CALMS</name>
<protein>
    <recommendedName>
        <fullName evidence="5">Putative nuclease HARBI1</fullName>
    </recommendedName>
    <alternativeName>
        <fullName evidence="11">Harbinger transposase-derived nuclease</fullName>
    </alternativeName>
</protein>
<evidence type="ECO:0000256" key="5">
    <source>
        <dbReference type="ARBA" id="ARBA00015519"/>
    </source>
</evidence>
<dbReference type="GO" id="GO:0046872">
    <property type="term" value="F:metal ion binding"/>
    <property type="evidence" value="ECO:0007669"/>
    <property type="project" value="UniProtKB-KW"/>
</dbReference>
<proteinExistence type="inferred from homology"/>
<evidence type="ECO:0000313" key="15">
    <source>
        <dbReference type="Proteomes" id="UP000410492"/>
    </source>
</evidence>
<dbReference type="AlphaFoldDB" id="A0A653DBU6"/>